<dbReference type="EMBL" id="JAIQZE010000001">
    <property type="protein sequence ID" value="MBZ9777427.1"/>
    <property type="molecule type" value="Genomic_DNA"/>
</dbReference>
<name>A0ABS7XEQ7_9FLAO</name>
<protein>
    <submittedName>
        <fullName evidence="1">Uncharacterized protein</fullName>
    </submittedName>
</protein>
<gene>
    <name evidence="1" type="ORF">LB452_00700</name>
</gene>
<evidence type="ECO:0000313" key="1">
    <source>
        <dbReference type="EMBL" id="MBZ9777427.1"/>
    </source>
</evidence>
<reference evidence="2" key="1">
    <citation type="submission" date="2023-07" db="EMBL/GenBank/DDBJ databases">
        <title>Novel species isolated from saline lakes on Tibetan Plateau.</title>
        <authorList>
            <person name="Lu H."/>
        </authorList>
    </citation>
    <scope>NUCLEOTIDE SEQUENCE [LARGE SCALE GENOMIC DNA]</scope>
    <source>
        <strain evidence="2">CAK8W</strain>
    </source>
</reference>
<accession>A0ABS7XEQ7</accession>
<evidence type="ECO:0000313" key="2">
    <source>
        <dbReference type="Proteomes" id="UP001199314"/>
    </source>
</evidence>
<dbReference type="Proteomes" id="UP001199314">
    <property type="component" value="Unassembled WGS sequence"/>
</dbReference>
<organism evidence="1 2">
    <name type="scientific">Psychroflexus longus</name>
    <dbReference type="NCBI Taxonomy" id="2873596"/>
    <lineage>
        <taxon>Bacteria</taxon>
        <taxon>Pseudomonadati</taxon>
        <taxon>Bacteroidota</taxon>
        <taxon>Flavobacteriia</taxon>
        <taxon>Flavobacteriales</taxon>
        <taxon>Flavobacteriaceae</taxon>
        <taxon>Psychroflexus</taxon>
    </lineage>
</organism>
<proteinExistence type="predicted"/>
<sequence length="296" mass="34457">METREKHKLLDCIGEVYEKAKNCELKEGFFTEQKAELNILSDYFGTTKSQSFFIAIVFTLNYKGDTVDLNDMIEYFGCNPMKLLEFNEDFNYLQSKAYLKKKLSKHRVQVAGANNQFTVNEKLCEAILKNEPVPELKNAISDIFELLEEICELGKQRDNDEINTLGLYKLVIKLLEEHKELTLIQKIEPFELSVDDKLLYFYLIWKTITGRETCNVERALEAFFDRETKRVYYMQDLVDGNNALLEHKLIEIIPTKFLNNTEIILTETSNVLLKECGITVSRSKKNKDNIWSPADI</sequence>
<comment type="caution">
    <text evidence="1">The sequence shown here is derived from an EMBL/GenBank/DDBJ whole genome shotgun (WGS) entry which is preliminary data.</text>
</comment>
<keyword evidence="2" id="KW-1185">Reference proteome</keyword>
<dbReference type="RefSeq" id="WP_224459810.1">
    <property type="nucleotide sequence ID" value="NZ_JAIQZE010000001.1"/>
</dbReference>